<dbReference type="RefSeq" id="WP_233053494.1">
    <property type="nucleotide sequence ID" value="NZ_JAIMJA010000013.1"/>
</dbReference>
<evidence type="ECO:0000259" key="7">
    <source>
        <dbReference type="Pfam" id="PF00881"/>
    </source>
</evidence>
<keyword evidence="4" id="KW-0288">FMN</keyword>
<dbReference type="Gene3D" id="3.40.109.10">
    <property type="entry name" value="NADH Oxidase"/>
    <property type="match status" value="1"/>
</dbReference>
<evidence type="ECO:0000256" key="5">
    <source>
        <dbReference type="ARBA" id="ARBA00022857"/>
    </source>
</evidence>
<protein>
    <submittedName>
        <fullName evidence="8">NAD(P)H-dependent oxidoreductase</fullName>
    </submittedName>
</protein>
<comment type="caution">
    <text evidence="8">The sequence shown here is derived from an EMBL/GenBank/DDBJ whole genome shotgun (WGS) entry which is preliminary data.</text>
</comment>
<organism evidence="8 9">
    <name type="scientific">Motilimonas cestriensis</name>
    <dbReference type="NCBI Taxonomy" id="2742685"/>
    <lineage>
        <taxon>Bacteria</taxon>
        <taxon>Pseudomonadati</taxon>
        <taxon>Pseudomonadota</taxon>
        <taxon>Gammaproteobacteria</taxon>
        <taxon>Alteromonadales</taxon>
        <taxon>Alteromonadales genera incertae sedis</taxon>
        <taxon>Motilimonas</taxon>
    </lineage>
</organism>
<evidence type="ECO:0000313" key="8">
    <source>
        <dbReference type="EMBL" id="MCE2595830.1"/>
    </source>
</evidence>
<evidence type="ECO:0000256" key="6">
    <source>
        <dbReference type="ARBA" id="ARBA00023002"/>
    </source>
</evidence>
<evidence type="ECO:0000313" key="9">
    <source>
        <dbReference type="Proteomes" id="UP001201273"/>
    </source>
</evidence>
<dbReference type="SUPFAM" id="SSF55469">
    <property type="entry name" value="FMN-dependent nitroreductase-like"/>
    <property type="match status" value="1"/>
</dbReference>
<comment type="similarity">
    <text evidence="2">Belongs to the nitroreductase family.</text>
</comment>
<evidence type="ECO:0000256" key="1">
    <source>
        <dbReference type="ARBA" id="ARBA00001917"/>
    </source>
</evidence>
<comment type="cofactor">
    <cofactor evidence="1">
        <name>FMN</name>
        <dbReference type="ChEBI" id="CHEBI:58210"/>
    </cofactor>
</comment>
<evidence type="ECO:0000256" key="4">
    <source>
        <dbReference type="ARBA" id="ARBA00022643"/>
    </source>
</evidence>
<evidence type="ECO:0000256" key="3">
    <source>
        <dbReference type="ARBA" id="ARBA00022630"/>
    </source>
</evidence>
<name>A0ABS8WC35_9GAMM</name>
<proteinExistence type="inferred from homology"/>
<dbReference type="Pfam" id="PF00881">
    <property type="entry name" value="Nitroreductase"/>
    <property type="match status" value="1"/>
</dbReference>
<dbReference type="EMBL" id="JAIMJA010000013">
    <property type="protein sequence ID" value="MCE2595830.1"/>
    <property type="molecule type" value="Genomic_DNA"/>
</dbReference>
<dbReference type="InterPro" id="IPR033878">
    <property type="entry name" value="NfsB-like"/>
</dbReference>
<keyword evidence="9" id="KW-1185">Reference proteome</keyword>
<keyword evidence="3" id="KW-0285">Flavoprotein</keyword>
<sequence>MTLLTALNWRYAVRRFSDQVVTEDQLEQLLHAIVLSPSSYGLQPYRVLVVKNQALQQQLVAHAYGQDKVADCSHLLVLAADTDIGETTVARYFENYVKANGQQADPNALANYRDHLSSALAAKSPQQKQQWAAEQVFIALGNLVTSAALLNIDACPMTGFDVAGFNQVLGLGELGLTATAICPIGYRHADDKNAEQAKVRRSLAEFVIRK</sequence>
<dbReference type="Proteomes" id="UP001201273">
    <property type="component" value="Unassembled WGS sequence"/>
</dbReference>
<evidence type="ECO:0000256" key="2">
    <source>
        <dbReference type="ARBA" id="ARBA00007118"/>
    </source>
</evidence>
<dbReference type="CDD" id="cd02149">
    <property type="entry name" value="NfsB-like"/>
    <property type="match status" value="1"/>
</dbReference>
<keyword evidence="5" id="KW-0521">NADP</keyword>
<keyword evidence="6" id="KW-0560">Oxidoreductase</keyword>
<dbReference type="PANTHER" id="PTHR43673:SF2">
    <property type="entry name" value="NITROREDUCTASE"/>
    <property type="match status" value="1"/>
</dbReference>
<dbReference type="InterPro" id="IPR000415">
    <property type="entry name" value="Nitroreductase-like"/>
</dbReference>
<reference evidence="8 9" key="1">
    <citation type="journal article" date="2022" name="Environ. Microbiol. Rep.">
        <title>Eco-phylogenetic analyses reveal divergent evolution of vitamin B12 metabolism in the marine bacterial family 'Psychromonadaceae'.</title>
        <authorList>
            <person name="Jin X."/>
            <person name="Yang Y."/>
            <person name="Cao H."/>
            <person name="Gao B."/>
            <person name="Zhao Z."/>
        </authorList>
    </citation>
    <scope>NUCLEOTIDE SEQUENCE [LARGE SCALE GENOMIC DNA]</scope>
    <source>
        <strain evidence="8 9">MKS20</strain>
    </source>
</reference>
<feature type="domain" description="Nitroreductase" evidence="7">
    <location>
        <begin position="8"/>
        <end position="186"/>
    </location>
</feature>
<gene>
    <name evidence="8" type="ORF">K6Y31_13540</name>
</gene>
<accession>A0ABS8WC35</accession>
<dbReference type="PANTHER" id="PTHR43673">
    <property type="entry name" value="NAD(P)H NITROREDUCTASE YDGI-RELATED"/>
    <property type="match status" value="1"/>
</dbReference>
<dbReference type="InterPro" id="IPR029479">
    <property type="entry name" value="Nitroreductase"/>
</dbReference>